<evidence type="ECO:0000313" key="17">
    <source>
        <dbReference type="EMBL" id="AKV62274.1"/>
    </source>
</evidence>
<accession>A0A0K1RL52</accession>
<evidence type="ECO:0000256" key="5">
    <source>
        <dbReference type="ARBA" id="ARBA00022695"/>
    </source>
</evidence>
<evidence type="ECO:0000256" key="8">
    <source>
        <dbReference type="ARBA" id="ARBA00022723"/>
    </source>
</evidence>
<evidence type="ECO:0000256" key="6">
    <source>
        <dbReference type="ARBA" id="ARBA00022705"/>
    </source>
</evidence>
<evidence type="ECO:0000256" key="14">
    <source>
        <dbReference type="ARBA" id="ARBA00023124"/>
    </source>
</evidence>
<dbReference type="OrthoDB" id="9195at10239"/>
<dbReference type="GO" id="GO:0005524">
    <property type="term" value="F:ATP binding"/>
    <property type="evidence" value="ECO:0007669"/>
    <property type="project" value="UniProtKB-KW"/>
</dbReference>
<dbReference type="Gene3D" id="3.40.1310.20">
    <property type="match status" value="1"/>
</dbReference>
<keyword evidence="15" id="KW-0238">DNA-binding</keyword>
<dbReference type="GO" id="GO:0004386">
    <property type="term" value="F:helicase activity"/>
    <property type="evidence" value="ECO:0007669"/>
    <property type="project" value="UniProtKB-KW"/>
</dbReference>
<keyword evidence="6" id="KW-0235">DNA replication</keyword>
<keyword evidence="18" id="KW-1185">Reference proteome</keyword>
<dbReference type="KEGG" id="vg:25479213"/>
<evidence type="ECO:0000256" key="12">
    <source>
        <dbReference type="ARBA" id="ARBA00022806"/>
    </source>
</evidence>
<evidence type="ECO:0000256" key="4">
    <source>
        <dbReference type="ARBA" id="ARBA00022679"/>
    </source>
</evidence>
<comment type="subcellular location">
    <subcellularLocation>
        <location evidence="2">Host nucleus</location>
    </subcellularLocation>
</comment>
<evidence type="ECO:0000256" key="10">
    <source>
        <dbReference type="ARBA" id="ARBA00022759"/>
    </source>
</evidence>
<keyword evidence="12" id="KW-0347">Helicase</keyword>
<dbReference type="GO" id="GO:0003677">
    <property type="term" value="F:DNA binding"/>
    <property type="evidence" value="ECO:0007669"/>
    <property type="project" value="UniProtKB-KW"/>
</dbReference>
<organism evidence="17 18">
    <name type="scientific">Marine snail associated circular virus</name>
    <dbReference type="NCBI Taxonomy" id="1692255"/>
    <lineage>
        <taxon>Viruses</taxon>
        <taxon>Monodnaviria</taxon>
        <taxon>Shotokuvirae</taxon>
        <taxon>Cressdnaviricota</taxon>
        <taxon>Arfiviricetes</taxon>
        <taxon>Cirlivirales</taxon>
        <taxon>Circoviridae</taxon>
    </lineage>
</organism>
<keyword evidence="14" id="KW-0190">Covalent protein-DNA linkage</keyword>
<dbReference type="Proteomes" id="UP000125898">
    <property type="component" value="Segment"/>
</dbReference>
<dbReference type="GO" id="GO:0016779">
    <property type="term" value="F:nucleotidyltransferase activity"/>
    <property type="evidence" value="ECO:0007669"/>
    <property type="project" value="UniProtKB-KW"/>
</dbReference>
<dbReference type="GO" id="GO:0004519">
    <property type="term" value="F:endonuclease activity"/>
    <property type="evidence" value="ECO:0007669"/>
    <property type="project" value="UniProtKB-KW"/>
</dbReference>
<keyword evidence="11" id="KW-0378">Hydrolase</keyword>
<keyword evidence="10" id="KW-0255">Endonuclease</keyword>
<keyword evidence="3" id="KW-1048">Host nucleus</keyword>
<evidence type="ECO:0000256" key="2">
    <source>
        <dbReference type="ARBA" id="ARBA00004147"/>
    </source>
</evidence>
<feature type="domain" description="CRESS-DNA virus Rep endonuclease" evidence="16">
    <location>
        <begin position="5"/>
        <end position="102"/>
    </location>
</feature>
<sequence length="315" mass="36709">MAHRQHAAKRWVFTINNWTAAEQQALIDSSDNFDYLCFGRERGDNNTPHLQGYVILKTKLRLNNVKALPGFRRCHLEVSRGTPQQAADYCKKDGDFEEFGELPKGQGKRSDFENLKEWIKSLDHWPDDHEIAEEYPSLWGRYRSACESFRQLFGKPIEVVDPTTFEPRVWQQRIIDICNGEPDPRKVYFVVDENGNTGKSYLSAYLISKFPDEVQILSVGRRDDLAHAINPRRSIFLFDVPRGGMEYLQYTIFEQLKNRTVFSPKYNSITKILRKLPHVIIFSNESPDRNKMSHDRYHVTHIRQFPRADDNGANG</sequence>
<keyword evidence="5" id="KW-0548">Nucleotidyltransferase</keyword>
<keyword evidence="8" id="KW-0479">Metal-binding</keyword>
<dbReference type="GO" id="GO:0046872">
    <property type="term" value="F:metal ion binding"/>
    <property type="evidence" value="ECO:0007669"/>
    <property type="project" value="UniProtKB-KW"/>
</dbReference>
<dbReference type="InterPro" id="IPR049912">
    <property type="entry name" value="CRESS_DNA_REP"/>
</dbReference>
<keyword evidence="7" id="KW-0540">Nuclease</keyword>
<dbReference type="GO" id="GO:0016787">
    <property type="term" value="F:hydrolase activity"/>
    <property type="evidence" value="ECO:0007669"/>
    <property type="project" value="UniProtKB-KW"/>
</dbReference>
<evidence type="ECO:0000256" key="3">
    <source>
        <dbReference type="ARBA" id="ARBA00022562"/>
    </source>
</evidence>
<keyword evidence="4" id="KW-0808">Transferase</keyword>
<proteinExistence type="predicted"/>
<evidence type="ECO:0000259" key="16">
    <source>
        <dbReference type="PROSITE" id="PS52020"/>
    </source>
</evidence>
<evidence type="ECO:0000256" key="9">
    <source>
        <dbReference type="ARBA" id="ARBA00022741"/>
    </source>
</evidence>
<dbReference type="GO" id="GO:0006260">
    <property type="term" value="P:DNA replication"/>
    <property type="evidence" value="ECO:0007669"/>
    <property type="project" value="UniProtKB-KW"/>
</dbReference>
<dbReference type="PROSITE" id="PS52020">
    <property type="entry name" value="CRESS_DNA_REP"/>
    <property type="match status" value="1"/>
</dbReference>
<reference evidence="17 18" key="1">
    <citation type="journal article" date="2015" name="Front. Microbiol.">
        <title>Novel circular single-stranded DNA viruses identified in marine invertebrates reveal high sequence diversity and consistent predicted intrinsic disorder patterns within putative structural proteins.</title>
        <authorList>
            <person name="Rosario K."/>
            <person name="Schenck R.O."/>
            <person name="Harbeitner R.C."/>
            <person name="Lawler S.N."/>
            <person name="Breitbart M."/>
        </authorList>
    </citation>
    <scope>NUCLEOTIDE SEQUENCE [LARGE SCALE GENOMIC DNA]</scope>
    <source>
        <strain evidence="17">I0084</strain>
    </source>
</reference>
<evidence type="ECO:0000256" key="13">
    <source>
        <dbReference type="ARBA" id="ARBA00022840"/>
    </source>
</evidence>
<dbReference type="RefSeq" id="YP_009163913.1">
    <property type="nucleotide sequence ID" value="NC_027788.1"/>
</dbReference>
<evidence type="ECO:0000256" key="15">
    <source>
        <dbReference type="ARBA" id="ARBA00023125"/>
    </source>
</evidence>
<evidence type="ECO:0000313" key="18">
    <source>
        <dbReference type="Proteomes" id="UP000125898"/>
    </source>
</evidence>
<evidence type="ECO:0000256" key="1">
    <source>
        <dbReference type="ARBA" id="ARBA00001946"/>
    </source>
</evidence>
<dbReference type="GO" id="GO:0042025">
    <property type="term" value="C:host cell nucleus"/>
    <property type="evidence" value="ECO:0007669"/>
    <property type="project" value="UniProtKB-SubCell"/>
</dbReference>
<protein>
    <submittedName>
        <fullName evidence="17">Putative replication initiation protein</fullName>
    </submittedName>
</protein>
<dbReference type="GeneID" id="25479213"/>
<comment type="cofactor">
    <cofactor evidence="1">
        <name>Mg(2+)</name>
        <dbReference type="ChEBI" id="CHEBI:18420"/>
    </cofactor>
</comment>
<keyword evidence="9" id="KW-0547">Nucleotide-binding</keyword>
<keyword evidence="13" id="KW-0067">ATP-binding</keyword>
<name>A0A0K1RL52_9CIRC</name>
<evidence type="ECO:0000256" key="11">
    <source>
        <dbReference type="ARBA" id="ARBA00022801"/>
    </source>
</evidence>
<dbReference type="Pfam" id="PF02407">
    <property type="entry name" value="Viral_Rep"/>
    <property type="match status" value="1"/>
</dbReference>
<dbReference type="EMBL" id="KR528554">
    <property type="protein sequence ID" value="AKV62274.1"/>
    <property type="molecule type" value="Genomic_DNA"/>
</dbReference>
<evidence type="ECO:0000256" key="7">
    <source>
        <dbReference type="ARBA" id="ARBA00022722"/>
    </source>
</evidence>